<organism evidence="1 2">
    <name type="scientific">Nicotiana tabacum</name>
    <name type="common">Common tobacco</name>
    <dbReference type="NCBI Taxonomy" id="4097"/>
    <lineage>
        <taxon>Eukaryota</taxon>
        <taxon>Viridiplantae</taxon>
        <taxon>Streptophyta</taxon>
        <taxon>Embryophyta</taxon>
        <taxon>Tracheophyta</taxon>
        <taxon>Spermatophyta</taxon>
        <taxon>Magnoliopsida</taxon>
        <taxon>eudicotyledons</taxon>
        <taxon>Gunneridae</taxon>
        <taxon>Pentapetalae</taxon>
        <taxon>asterids</taxon>
        <taxon>lamiids</taxon>
        <taxon>Solanales</taxon>
        <taxon>Solanaceae</taxon>
        <taxon>Nicotianoideae</taxon>
        <taxon>Nicotianeae</taxon>
        <taxon>Nicotiana</taxon>
    </lineage>
</organism>
<evidence type="ECO:0000313" key="2">
    <source>
        <dbReference type="RefSeq" id="XP_075077346.1"/>
    </source>
</evidence>
<reference evidence="1" key="1">
    <citation type="journal article" date="2014" name="Nat. Commun.">
        <title>The tobacco genome sequence and its comparison with those of tomato and potato.</title>
        <authorList>
            <person name="Sierro N."/>
            <person name="Battey J.N."/>
            <person name="Ouadi S."/>
            <person name="Bakaher N."/>
            <person name="Bovet L."/>
            <person name="Willig A."/>
            <person name="Goepfert S."/>
            <person name="Peitsch M.C."/>
            <person name="Ivanov N.V."/>
        </authorList>
    </citation>
    <scope>NUCLEOTIDE SEQUENCE [LARGE SCALE GENOMIC DNA]</scope>
</reference>
<protein>
    <submittedName>
        <fullName evidence="2">Uncharacterized protein LOC142164072</fullName>
    </submittedName>
</protein>
<proteinExistence type="predicted"/>
<accession>A0AC58RX63</accession>
<sequence>MEKLMSVVENPKEFIKLDRFDGTNFTRWRDKMIFLLSALNIYYVLDYALPPMPEPTTKDSDVVKEERKKREHDELLCRGHILNTLTDRLYDLYCNLKSPREIWTALQTAYQNEKRGIDKFLALQYFEFKIFDTRPIMDQIHELQILISKLSDLEVKIPDALQIGAILSKLPSSWNDYRKKILHSMDKMTVEQFHTHIQIESETRARDAISQPSSSAVNFVSQNGSGSGNKHLKVSKKSSFKKRKNFSCHHCGKKGHMIRDCRYRKAGINFNAGNTEKSRKIEKSGNSEKANIVENSAQGLVVMVSAMQIGMVTELNVATAATNTQDWWLDSGATIHVCYDKKMFKTYAEVQDSEQVLMGNHVAADVAGKGSIEINFTSGQKLTLLNVYHVPDMKKNLMSAALLSKKGFKIVIESDHVIVSKNGVFVGKGYNCNGMFKLSINEINYVSAYIVESDSSFLNGNLSEEIYMQQPEGFVLPGNEKKVCKLIKSLYGLKQAPKQWHERFDSVILSTGFVHNNADKCIYSKFTKEYGVIICLYVDDMLIFGTNLQGITETKKYLTSVFKMKDLIEVDTILGIKVKRDNKQVTLSQAHYIDKILTKFSHLGIKGYNTPYDSSVKLTANTGRAVVQLEYASAIGSMMYAMHYTRPDIAFAVCKLSRFTSNPGWIFTLGGGAISWASKKQTCISHSTMESEFIALAAAGKEAEWLRNMLLDIKLWPQPMPAISIFCDSETTMCGHKDKLQSAYCYMKRLINLNGIINVWSNRDILTNSTYMNIEVVPLLARFKGLIL</sequence>
<dbReference type="Proteomes" id="UP000790787">
    <property type="component" value="Chromosome 1"/>
</dbReference>
<keyword evidence="1" id="KW-1185">Reference proteome</keyword>
<evidence type="ECO:0000313" key="1">
    <source>
        <dbReference type="Proteomes" id="UP000790787"/>
    </source>
</evidence>
<name>A0AC58RX63_TOBAC</name>
<reference evidence="2" key="2">
    <citation type="submission" date="2025-08" db="UniProtKB">
        <authorList>
            <consortium name="RefSeq"/>
        </authorList>
    </citation>
    <scope>IDENTIFICATION</scope>
    <source>
        <tissue evidence="2">Leaf</tissue>
    </source>
</reference>
<gene>
    <name evidence="2" type="primary">LOC142164072</name>
</gene>
<dbReference type="RefSeq" id="XP_075077346.1">
    <property type="nucleotide sequence ID" value="XM_075221245.1"/>
</dbReference>